<name>A0A7J7CYA2_TRIWF</name>
<dbReference type="Pfam" id="PF07842">
    <property type="entry name" value="GCFC"/>
    <property type="match status" value="1"/>
</dbReference>
<comment type="caution">
    <text evidence="2">The sequence shown here is derived from an EMBL/GenBank/DDBJ whole genome shotgun (WGS) entry which is preliminary data.</text>
</comment>
<accession>A0A7J7CYA2</accession>
<keyword evidence="3" id="KW-1185">Reference proteome</keyword>
<protein>
    <submittedName>
        <fullName evidence="2">D111/G-patch domain-containing family protein</fullName>
    </submittedName>
</protein>
<dbReference type="InParanoid" id="A0A7J7CYA2"/>
<proteinExistence type="predicted"/>
<organism evidence="2 3">
    <name type="scientific">Tripterygium wilfordii</name>
    <name type="common">Thunder God vine</name>
    <dbReference type="NCBI Taxonomy" id="458696"/>
    <lineage>
        <taxon>Eukaryota</taxon>
        <taxon>Viridiplantae</taxon>
        <taxon>Streptophyta</taxon>
        <taxon>Embryophyta</taxon>
        <taxon>Tracheophyta</taxon>
        <taxon>Spermatophyta</taxon>
        <taxon>Magnoliopsida</taxon>
        <taxon>eudicotyledons</taxon>
        <taxon>Gunneridae</taxon>
        <taxon>Pentapetalae</taxon>
        <taxon>rosids</taxon>
        <taxon>fabids</taxon>
        <taxon>Celastrales</taxon>
        <taxon>Celastraceae</taxon>
        <taxon>Tripterygium</taxon>
    </lineage>
</organism>
<gene>
    <name evidence="2" type="ORF">HS088_TW12G00049</name>
</gene>
<dbReference type="PANTHER" id="PTHR23329:SF1">
    <property type="entry name" value="TUFTELIN-INTERACTING PROTEIN 11"/>
    <property type="match status" value="1"/>
</dbReference>
<feature type="domain" description="GCF C-terminal" evidence="1">
    <location>
        <begin position="2"/>
        <end position="93"/>
    </location>
</feature>
<reference evidence="2 3" key="1">
    <citation type="journal article" date="2020" name="Nat. Commun.">
        <title>Genome of Tripterygium wilfordii and identification of cytochrome P450 involved in triptolide biosynthesis.</title>
        <authorList>
            <person name="Tu L."/>
            <person name="Su P."/>
            <person name="Zhang Z."/>
            <person name="Gao L."/>
            <person name="Wang J."/>
            <person name="Hu T."/>
            <person name="Zhou J."/>
            <person name="Zhang Y."/>
            <person name="Zhao Y."/>
            <person name="Liu Y."/>
            <person name="Song Y."/>
            <person name="Tong Y."/>
            <person name="Lu Y."/>
            <person name="Yang J."/>
            <person name="Xu C."/>
            <person name="Jia M."/>
            <person name="Peters R.J."/>
            <person name="Huang L."/>
            <person name="Gao W."/>
        </authorList>
    </citation>
    <scope>NUCLEOTIDE SEQUENCE [LARGE SCALE GENOMIC DNA]</scope>
    <source>
        <strain evidence="3">cv. XIE 37</strain>
        <tissue evidence="2">Leaf</tissue>
    </source>
</reference>
<sequence length="267" mass="31516">MKLINFLHAWHPRDVSAKTLLSPWKSVFDSVSWEQLMHRSIVPKLQVALQELQINQENVNLDQFYWVMSWSFAITDHLMVDLMVKFFYDKWLQFSYHWLCSKPNFSEIRKWYEHWKELLPPELLASESIQFQLIIALNMIDKAVDGVTVDQPKEWKFKARQRNVLENQHRAAAVLNSMTRMHDLGGGLEMSLKEVIEAHAQRHGLEFKPKPGRMHNGQQIYGYGSIRIIADSLKKKIYAPKEDCWVLTTLEKLLEMHKDWLAGRNSR</sequence>
<dbReference type="PANTHER" id="PTHR23329">
    <property type="entry name" value="TUFTELIN-INTERACTING PROTEIN 11-RELATED"/>
    <property type="match status" value="1"/>
</dbReference>
<dbReference type="InterPro" id="IPR022783">
    <property type="entry name" value="GCFC_dom"/>
</dbReference>
<dbReference type="AlphaFoldDB" id="A0A7J7CYA2"/>
<evidence type="ECO:0000313" key="2">
    <source>
        <dbReference type="EMBL" id="KAF5738856.1"/>
    </source>
</evidence>
<dbReference type="GO" id="GO:0000390">
    <property type="term" value="P:spliceosomal complex disassembly"/>
    <property type="evidence" value="ECO:0007669"/>
    <property type="project" value="InterPro"/>
</dbReference>
<dbReference type="GO" id="GO:0071008">
    <property type="term" value="C:U2-type post-mRNA release spliceosomal complex"/>
    <property type="evidence" value="ECO:0007669"/>
    <property type="project" value="TreeGrafter"/>
</dbReference>
<dbReference type="Proteomes" id="UP000593562">
    <property type="component" value="Unassembled WGS sequence"/>
</dbReference>
<dbReference type="EMBL" id="JAAARO010000012">
    <property type="protein sequence ID" value="KAF5738856.1"/>
    <property type="molecule type" value="Genomic_DNA"/>
</dbReference>
<evidence type="ECO:0000259" key="1">
    <source>
        <dbReference type="Pfam" id="PF07842"/>
    </source>
</evidence>
<evidence type="ECO:0000313" key="3">
    <source>
        <dbReference type="Proteomes" id="UP000593562"/>
    </source>
</evidence>
<dbReference type="InterPro" id="IPR045211">
    <property type="entry name" value="TFP11/STIP/Ntr1"/>
</dbReference>